<dbReference type="Pfam" id="PF01025">
    <property type="entry name" value="GrpE"/>
    <property type="match status" value="1"/>
</dbReference>
<dbReference type="GO" id="GO:0003677">
    <property type="term" value="F:DNA binding"/>
    <property type="evidence" value="ECO:0007669"/>
    <property type="project" value="InterPro"/>
</dbReference>
<sequence length="232" mass="26289">MNPSPYESPRQQLQQLMERVNCTSLQELSQLSGLSSWQLQRVRHGLIAKLPTADVAKLANALQLPAGELLRHFGIDTVPVEDRSEEIAALQRECENLREKLDRQKEELVRDFQSASIEAIESWLVQWPTAEAVARKNTELSAVKILPLVKPLWNLLQRWGVEPIHSVGEHVPYDPRAHQLIDGTAEPETTVLVRYVGYRHGEKLLYRAKVSLVKVEIPETAPEERVAVSSEL</sequence>
<dbReference type="Proteomes" id="UP001328733">
    <property type="component" value="Unassembled WGS sequence"/>
</dbReference>
<evidence type="ECO:0000259" key="2">
    <source>
        <dbReference type="Pfam" id="PF13443"/>
    </source>
</evidence>
<dbReference type="EMBL" id="JBAFSM010000016">
    <property type="protein sequence ID" value="MEG3437534.1"/>
    <property type="molecule type" value="Genomic_DNA"/>
</dbReference>
<keyword evidence="1" id="KW-0175">Coiled coil</keyword>
<dbReference type="SUPFAM" id="SSF47413">
    <property type="entry name" value="lambda repressor-like DNA-binding domains"/>
    <property type="match status" value="1"/>
</dbReference>
<organism evidence="3 4">
    <name type="scientific">Pannus brasiliensis CCIBt3594</name>
    <dbReference type="NCBI Taxonomy" id="1427578"/>
    <lineage>
        <taxon>Bacteria</taxon>
        <taxon>Bacillati</taxon>
        <taxon>Cyanobacteriota</taxon>
        <taxon>Cyanophyceae</taxon>
        <taxon>Oscillatoriophycideae</taxon>
        <taxon>Chroococcales</taxon>
        <taxon>Microcystaceae</taxon>
        <taxon>Pannus</taxon>
    </lineage>
</organism>
<proteinExistence type="predicted"/>
<dbReference type="InterPro" id="IPR001387">
    <property type="entry name" value="Cro/C1-type_HTH"/>
</dbReference>
<comment type="caution">
    <text evidence="3">The sequence shown here is derived from an EMBL/GenBank/DDBJ whole genome shotgun (WGS) entry which is preliminary data.</text>
</comment>
<feature type="domain" description="HTH cro/C1-type" evidence="2">
    <location>
        <begin position="13"/>
        <end position="72"/>
    </location>
</feature>
<dbReference type="GO" id="GO:0051087">
    <property type="term" value="F:protein-folding chaperone binding"/>
    <property type="evidence" value="ECO:0007669"/>
    <property type="project" value="InterPro"/>
</dbReference>
<dbReference type="InterPro" id="IPR000740">
    <property type="entry name" value="GrpE"/>
</dbReference>
<evidence type="ECO:0000313" key="4">
    <source>
        <dbReference type="Proteomes" id="UP001328733"/>
    </source>
</evidence>
<dbReference type="InterPro" id="IPR010982">
    <property type="entry name" value="Lambda_DNA-bd_dom_sf"/>
</dbReference>
<dbReference type="AlphaFoldDB" id="A0AAW9QXJ6"/>
<reference evidence="3 4" key="1">
    <citation type="submission" date="2024-01" db="EMBL/GenBank/DDBJ databases">
        <title>Genomic insights into the taxonomy and metabolism of the cyanobacterium Pannus brasiliensis CCIBt3594.</title>
        <authorList>
            <person name="Machado M."/>
            <person name="Botero N.B."/>
            <person name="Andreote A.P.D."/>
            <person name="Feitosa A.M.T."/>
            <person name="Popin R."/>
            <person name="Sivonen K."/>
            <person name="Fiore M.F."/>
        </authorList>
    </citation>
    <scope>NUCLEOTIDE SEQUENCE [LARGE SCALE GENOMIC DNA]</scope>
    <source>
        <strain evidence="3 4">CCIBt3594</strain>
    </source>
</reference>
<keyword evidence="4" id="KW-1185">Reference proteome</keyword>
<evidence type="ECO:0000256" key="1">
    <source>
        <dbReference type="SAM" id="Coils"/>
    </source>
</evidence>
<dbReference type="Pfam" id="PF13443">
    <property type="entry name" value="HTH_26"/>
    <property type="match status" value="1"/>
</dbReference>
<gene>
    <name evidence="3" type="primary">grpE</name>
    <name evidence="3" type="ORF">V0288_10425</name>
</gene>
<evidence type="ECO:0000313" key="3">
    <source>
        <dbReference type="EMBL" id="MEG3437534.1"/>
    </source>
</evidence>
<dbReference type="RefSeq" id="WP_332865012.1">
    <property type="nucleotide sequence ID" value="NZ_JBAFSM010000016.1"/>
</dbReference>
<name>A0AAW9QXJ6_9CHRO</name>
<dbReference type="GO" id="GO:0006457">
    <property type="term" value="P:protein folding"/>
    <property type="evidence" value="ECO:0007669"/>
    <property type="project" value="InterPro"/>
</dbReference>
<dbReference type="GO" id="GO:0042803">
    <property type="term" value="F:protein homodimerization activity"/>
    <property type="evidence" value="ECO:0007669"/>
    <property type="project" value="InterPro"/>
</dbReference>
<feature type="coiled-coil region" evidence="1">
    <location>
        <begin position="80"/>
        <end position="118"/>
    </location>
</feature>
<protein>
    <submittedName>
        <fullName evidence="3">Nucleotide exchange factor GrpE</fullName>
    </submittedName>
</protein>
<dbReference type="GO" id="GO:0000774">
    <property type="term" value="F:adenyl-nucleotide exchange factor activity"/>
    <property type="evidence" value="ECO:0007669"/>
    <property type="project" value="InterPro"/>
</dbReference>
<accession>A0AAW9QXJ6</accession>